<feature type="compositionally biased region" description="Polar residues" evidence="4">
    <location>
        <begin position="20"/>
        <end position="32"/>
    </location>
</feature>
<dbReference type="InterPro" id="IPR056884">
    <property type="entry name" value="NPHP3-like_N"/>
</dbReference>
<feature type="repeat" description="WD" evidence="3">
    <location>
        <begin position="864"/>
        <end position="905"/>
    </location>
</feature>
<dbReference type="CDD" id="cd21037">
    <property type="entry name" value="MLKL_NTD"/>
    <property type="match status" value="1"/>
</dbReference>
<evidence type="ECO:0000313" key="7">
    <source>
        <dbReference type="EMBL" id="KAF5377104.1"/>
    </source>
</evidence>
<feature type="domain" description="Nephrocystin 3-like N-terminal" evidence="6">
    <location>
        <begin position="238"/>
        <end position="400"/>
    </location>
</feature>
<dbReference type="PROSITE" id="PS50294">
    <property type="entry name" value="WD_REPEATS_REGION"/>
    <property type="match status" value="13"/>
</dbReference>
<dbReference type="SUPFAM" id="SSF50960">
    <property type="entry name" value="TolB, C-terminal domain"/>
    <property type="match status" value="1"/>
</dbReference>
<dbReference type="EMBL" id="JAACJN010000085">
    <property type="protein sequence ID" value="KAF5377104.1"/>
    <property type="molecule type" value="Genomic_DNA"/>
</dbReference>
<dbReference type="GO" id="GO:1990234">
    <property type="term" value="C:transferase complex"/>
    <property type="evidence" value="ECO:0007669"/>
    <property type="project" value="UniProtKB-ARBA"/>
</dbReference>
<dbReference type="Pfam" id="PF24883">
    <property type="entry name" value="NPHP3_N"/>
    <property type="match status" value="1"/>
</dbReference>
<dbReference type="GO" id="GO:0005634">
    <property type="term" value="C:nucleus"/>
    <property type="evidence" value="ECO:0007669"/>
    <property type="project" value="TreeGrafter"/>
</dbReference>
<keyword evidence="1 3" id="KW-0853">WD repeat</keyword>
<keyword evidence="8" id="KW-1185">Reference proteome</keyword>
<dbReference type="InterPro" id="IPR020472">
    <property type="entry name" value="WD40_PAC1"/>
</dbReference>
<dbReference type="SUPFAM" id="SSF50998">
    <property type="entry name" value="Quinoprotein alcohol dehydrogenase-like"/>
    <property type="match status" value="1"/>
</dbReference>
<protein>
    <recommendedName>
        <fullName evidence="9">WD40 repeat-like protein</fullName>
    </recommendedName>
</protein>
<feature type="repeat" description="WD" evidence="3">
    <location>
        <begin position="1165"/>
        <end position="1206"/>
    </location>
</feature>
<evidence type="ECO:0000313" key="8">
    <source>
        <dbReference type="Proteomes" id="UP000518752"/>
    </source>
</evidence>
<evidence type="ECO:0000256" key="1">
    <source>
        <dbReference type="ARBA" id="ARBA00022574"/>
    </source>
</evidence>
<feature type="region of interest" description="Disordered" evidence="4">
    <location>
        <begin position="1"/>
        <end position="48"/>
    </location>
</feature>
<feature type="repeat" description="WD" evidence="3">
    <location>
        <begin position="907"/>
        <end position="948"/>
    </location>
</feature>
<proteinExistence type="predicted"/>
<evidence type="ECO:0000256" key="2">
    <source>
        <dbReference type="ARBA" id="ARBA00022737"/>
    </source>
</evidence>
<feature type="repeat" description="WD" evidence="3">
    <location>
        <begin position="821"/>
        <end position="862"/>
    </location>
</feature>
<evidence type="ECO:0000259" key="5">
    <source>
        <dbReference type="Pfam" id="PF23414"/>
    </source>
</evidence>
<dbReference type="PRINTS" id="PR00320">
    <property type="entry name" value="GPROTEINBRPT"/>
</dbReference>
<dbReference type="Pfam" id="PF23414">
    <property type="entry name" value="Beta-prop_EML_2"/>
    <property type="match status" value="1"/>
</dbReference>
<dbReference type="InterPro" id="IPR055442">
    <property type="entry name" value="Beta-prop_EML-like_2nd"/>
</dbReference>
<feature type="repeat" description="WD" evidence="3">
    <location>
        <begin position="785"/>
        <end position="819"/>
    </location>
</feature>
<dbReference type="PANTHER" id="PTHR22847">
    <property type="entry name" value="WD40 REPEAT PROTEIN"/>
    <property type="match status" value="1"/>
</dbReference>
<dbReference type="InterPro" id="IPR036322">
    <property type="entry name" value="WD40_repeat_dom_sf"/>
</dbReference>
<dbReference type="InterPro" id="IPR027417">
    <property type="entry name" value="P-loop_NTPase"/>
</dbReference>
<feature type="repeat" description="WD" evidence="3">
    <location>
        <begin position="1079"/>
        <end position="1120"/>
    </location>
</feature>
<feature type="repeat" description="WD" evidence="3">
    <location>
        <begin position="1337"/>
        <end position="1378"/>
    </location>
</feature>
<dbReference type="SMART" id="SM00320">
    <property type="entry name" value="WD40"/>
    <property type="match status" value="15"/>
</dbReference>
<dbReference type="InterPro" id="IPR001680">
    <property type="entry name" value="WD40_rpt"/>
</dbReference>
<sequence length="1482" mass="163426">MRKAYKTGKTKAKNLLQGLRSRSATPDISRPSTPDIPETRNAEQAPPAVTSGVVNTALDTLESMLGVLKEVSVVFPPLQAVVGGVVECFNIYKRVSGNTEGLKILVKDLIQRTNSLQVLLNQEDFNPSGMQDIKDLAEELRKIYGEVKQQSESGNIKKITQQNQRSDNFESFKQRIKDAYEKCQTHILSAIRKDIGKLLNENILAKLGHSPQAFYDTDVALKYGRTPCLEGTRTRIREDIQSWASNPKESTGYWIWGMAGTGKSTIAVSACQELKSSDKCILAASFFCSRQIAECSNYRKIIPTLAYQLARTFRRFAVALGNIYSIDPDIAFKKPEEQVLNLLVKPWQAVVVALQEGMKLPVVVLDALDECPEIQKVLGPLIAAIQKGAVPHLKFLFTSRPEHPIQLLMQSKSDLQSPVKSLSRVQEFILHNVDEAEVQKDIYIYVKNELQSVASSDKQMWTLAKLAGKLFIYAATVVKYVTGGKGITFQHERLVNSLKHNKQPEDLKKLYSWIVETAFSTEKVEPEEAKQMWNILHAIVSVYQPMTCQGIAEMIKSDGDTVKTLVEQLQAVCFISDRNECIYVFHLSFPEYIASEKSNECTIHIGTACFVKMEALRFNICDLPSSFLADAEVQDMENRIKENIPEGLGYSCKFWVDHMIKVERVEDLESKVETLLKTRGIYWIEAMSLLKALPRCGEMMEVLLMKISTNENITTIINSLQKLLFGFATSDVKDKTPHLYLSIIPFWYTKEIMQYGMEVKELWKVNQRRIFEQGQLGSFNAGSGVMAVAWSQIHSKIVGGMRDGTVRIWDARTGTQNEGSLQGHHDLVRSVAFSPNGNRIVSGSDDKTIRIWDAATGTQIGKSLKGHHDWVQSVAFSPNGTRIVSGSNDKTIRIWDATTGTQIGESLEGHNGLVHSVAFSPHGTRIVSGSDDQTIRIWDATTGTQIGESLEGHNDGVQSVAFSPHGTRIVSGSGDQTIRIWDATTGTQIGESLEGHNDWVQSVAFSPDGTRIVSGSGDHTIRIWDATTGTQIGESLEGHNDLVQSVAFSPDGTRIVSGSGDQTIRIWDATTGTQIGESLKGHNRWVQSVAFSPDGTRIVSGSGDHTIRIWDATTGTQIGESLEGHNDLVLSVAFSPDGTRIVSGSDDQTIRIWDATTGTQIGESLEGHNDWVQSVAFSPDGTRIVSGSHDQTIRIWDATTGTQIGESLEGHNGWVQSIAFSPNGTRIVSGSRDQTIRIWDATTGTQIGESLEGHDGWVQSVAFSPDGTRIISGSGDQTIRIWDATTGTQIGESLEGHDGWVQSVAFSPDGTRIVSGSGDQTIRIWDATTGTQIGESLKGHNGWVRSVAFSPDGTRIVSGSHDQTLRIWDATTGTQIGESLEGNNGWVQSVAFSSDGTRIFSNSGEKTICHHPSLDSMHWYLHLDGSIRIPNISTPLLWIPPNFRNLLWTPQTTCIISRTGYFKLSFNNCQFGPNWAQGAISR</sequence>
<keyword evidence="2" id="KW-0677">Repeat</keyword>
<dbReference type="InterPro" id="IPR059179">
    <property type="entry name" value="MLKL-like_MCAfunc"/>
</dbReference>
<feature type="repeat" description="WD" evidence="3">
    <location>
        <begin position="1122"/>
        <end position="1163"/>
    </location>
</feature>
<dbReference type="Gene3D" id="3.40.50.300">
    <property type="entry name" value="P-loop containing nucleotide triphosphate hydrolases"/>
    <property type="match status" value="1"/>
</dbReference>
<dbReference type="Proteomes" id="UP000518752">
    <property type="component" value="Unassembled WGS sequence"/>
</dbReference>
<evidence type="ECO:0000259" key="6">
    <source>
        <dbReference type="Pfam" id="PF24883"/>
    </source>
</evidence>
<name>A0A8H5H5F5_9AGAR</name>
<dbReference type="CDD" id="cd00200">
    <property type="entry name" value="WD40"/>
    <property type="match status" value="2"/>
</dbReference>
<feature type="repeat" description="WD" evidence="3">
    <location>
        <begin position="1251"/>
        <end position="1292"/>
    </location>
</feature>
<reference evidence="7 8" key="1">
    <citation type="journal article" date="2020" name="ISME J.">
        <title>Uncovering the hidden diversity of litter-decomposition mechanisms in mushroom-forming fungi.</title>
        <authorList>
            <person name="Floudas D."/>
            <person name="Bentzer J."/>
            <person name="Ahren D."/>
            <person name="Johansson T."/>
            <person name="Persson P."/>
            <person name="Tunlid A."/>
        </authorList>
    </citation>
    <scope>NUCLEOTIDE SEQUENCE [LARGE SCALE GENOMIC DNA]</scope>
    <source>
        <strain evidence="7 8">CBS 406.79</strain>
    </source>
</reference>
<accession>A0A8H5H5F5</accession>
<evidence type="ECO:0008006" key="9">
    <source>
        <dbReference type="Google" id="ProtNLM"/>
    </source>
</evidence>
<dbReference type="OrthoDB" id="538223at2759"/>
<gene>
    <name evidence="7" type="ORF">D9757_008762</name>
</gene>
<feature type="repeat" description="WD" evidence="3">
    <location>
        <begin position="1036"/>
        <end position="1077"/>
    </location>
</feature>
<dbReference type="InterPro" id="IPR011047">
    <property type="entry name" value="Quinoprotein_ADH-like_sf"/>
</dbReference>
<dbReference type="PROSITE" id="PS00678">
    <property type="entry name" value="WD_REPEATS_1"/>
    <property type="match status" value="14"/>
</dbReference>
<feature type="repeat" description="WD" evidence="3">
    <location>
        <begin position="1294"/>
        <end position="1335"/>
    </location>
</feature>
<dbReference type="InterPro" id="IPR019775">
    <property type="entry name" value="WD40_repeat_CS"/>
</dbReference>
<dbReference type="PROSITE" id="PS50082">
    <property type="entry name" value="WD_REPEATS_2"/>
    <property type="match status" value="14"/>
</dbReference>
<dbReference type="SUPFAM" id="SSF52540">
    <property type="entry name" value="P-loop containing nucleoside triphosphate hydrolases"/>
    <property type="match status" value="1"/>
</dbReference>
<dbReference type="SUPFAM" id="SSF50978">
    <property type="entry name" value="WD40 repeat-like"/>
    <property type="match status" value="1"/>
</dbReference>
<feature type="compositionally biased region" description="Basic residues" evidence="4">
    <location>
        <begin position="1"/>
        <end position="12"/>
    </location>
</feature>
<feature type="repeat" description="WD" evidence="3">
    <location>
        <begin position="950"/>
        <end position="991"/>
    </location>
</feature>
<feature type="repeat" description="WD" evidence="3">
    <location>
        <begin position="1208"/>
        <end position="1249"/>
    </location>
</feature>
<feature type="domain" description="EML-like second beta-propeller" evidence="5">
    <location>
        <begin position="1131"/>
        <end position="1292"/>
    </location>
</feature>
<feature type="repeat" description="WD" evidence="3">
    <location>
        <begin position="993"/>
        <end position="1034"/>
    </location>
</feature>
<evidence type="ECO:0000256" key="4">
    <source>
        <dbReference type="SAM" id="MobiDB-lite"/>
    </source>
</evidence>
<evidence type="ECO:0000256" key="3">
    <source>
        <dbReference type="PROSITE-ProRule" id="PRU00221"/>
    </source>
</evidence>
<comment type="caution">
    <text evidence="7">The sequence shown here is derived from an EMBL/GenBank/DDBJ whole genome shotgun (WGS) entry which is preliminary data.</text>
</comment>
<dbReference type="InterPro" id="IPR015943">
    <property type="entry name" value="WD40/YVTN_repeat-like_dom_sf"/>
</dbReference>
<dbReference type="Gene3D" id="2.130.10.10">
    <property type="entry name" value="YVTN repeat-like/Quinoprotein amine dehydrogenase"/>
    <property type="match status" value="7"/>
</dbReference>
<organism evidence="7 8">
    <name type="scientific">Collybiopsis confluens</name>
    <dbReference type="NCBI Taxonomy" id="2823264"/>
    <lineage>
        <taxon>Eukaryota</taxon>
        <taxon>Fungi</taxon>
        <taxon>Dikarya</taxon>
        <taxon>Basidiomycota</taxon>
        <taxon>Agaricomycotina</taxon>
        <taxon>Agaricomycetes</taxon>
        <taxon>Agaricomycetidae</taxon>
        <taxon>Agaricales</taxon>
        <taxon>Marasmiineae</taxon>
        <taxon>Omphalotaceae</taxon>
        <taxon>Collybiopsis</taxon>
    </lineage>
</organism>
<dbReference type="Pfam" id="PF00400">
    <property type="entry name" value="WD40"/>
    <property type="match status" value="11"/>
</dbReference>
<dbReference type="PANTHER" id="PTHR22847:SF637">
    <property type="entry name" value="WD REPEAT DOMAIN 5B"/>
    <property type="match status" value="1"/>
</dbReference>